<dbReference type="EMBL" id="JAAGNN010000012">
    <property type="protein sequence ID" value="KAF4082412.1"/>
    <property type="molecule type" value="Genomic_DNA"/>
</dbReference>
<keyword evidence="8" id="KW-0325">Glycoprotein</keyword>
<dbReference type="SUPFAM" id="SSF48726">
    <property type="entry name" value="Immunoglobulin"/>
    <property type="match status" value="1"/>
</dbReference>
<proteinExistence type="inferred from homology"/>
<evidence type="ECO:0000256" key="2">
    <source>
        <dbReference type="ARBA" id="ARBA00007343"/>
    </source>
</evidence>
<keyword evidence="4 9" id="KW-0812">Transmembrane</keyword>
<dbReference type="InterPro" id="IPR017981">
    <property type="entry name" value="GPCR_2-like_7TM"/>
</dbReference>
<dbReference type="PROSITE" id="PS50261">
    <property type="entry name" value="G_PROTEIN_RECEP_F2_4"/>
    <property type="match status" value="1"/>
</dbReference>
<feature type="transmembrane region" description="Helical" evidence="9">
    <location>
        <begin position="984"/>
        <end position="1008"/>
    </location>
</feature>
<evidence type="ECO:0000313" key="14">
    <source>
        <dbReference type="EMBL" id="KAF4082412.1"/>
    </source>
</evidence>
<comment type="subcellular location">
    <subcellularLocation>
        <location evidence="1">Cell membrane</location>
        <topology evidence="1">Multi-pass membrane protein</topology>
    </subcellularLocation>
</comment>
<evidence type="ECO:0000259" key="12">
    <source>
        <dbReference type="PROSITE" id="PS50261"/>
    </source>
</evidence>
<dbReference type="GO" id="GO:0007166">
    <property type="term" value="P:cell surface receptor signaling pathway"/>
    <property type="evidence" value="ECO:0007669"/>
    <property type="project" value="InterPro"/>
</dbReference>
<evidence type="ECO:0000256" key="9">
    <source>
        <dbReference type="SAM" id="Phobius"/>
    </source>
</evidence>
<dbReference type="InterPro" id="IPR000832">
    <property type="entry name" value="GPCR_2_secretin-like"/>
</dbReference>
<dbReference type="PROSITE" id="PS50221">
    <property type="entry name" value="GAIN_B"/>
    <property type="match status" value="1"/>
</dbReference>
<dbReference type="AlphaFoldDB" id="A0A7J6AHL8"/>
<dbReference type="Pfam" id="PF01390">
    <property type="entry name" value="SEA"/>
    <property type="match status" value="1"/>
</dbReference>
<dbReference type="Pfam" id="PF00002">
    <property type="entry name" value="7tm_2"/>
    <property type="match status" value="1"/>
</dbReference>
<keyword evidence="5 9" id="KW-1133">Transmembrane helix</keyword>
<dbReference type="GO" id="GO:0016020">
    <property type="term" value="C:membrane"/>
    <property type="evidence" value="ECO:0007669"/>
    <property type="project" value="UniProtKB-SubCell"/>
</dbReference>
<dbReference type="GO" id="GO:0004930">
    <property type="term" value="F:G protein-coupled receptor activity"/>
    <property type="evidence" value="ECO:0007669"/>
    <property type="project" value="InterPro"/>
</dbReference>
<feature type="transmembrane region" description="Helical" evidence="9">
    <location>
        <begin position="892"/>
        <end position="919"/>
    </location>
</feature>
<comment type="caution">
    <text evidence="14">The sequence shown here is derived from an EMBL/GenBank/DDBJ whole genome shotgun (WGS) entry which is preliminary data.</text>
</comment>
<keyword evidence="6 9" id="KW-0472">Membrane</keyword>
<feature type="transmembrane region" description="Helical" evidence="9">
    <location>
        <begin position="939"/>
        <end position="963"/>
    </location>
</feature>
<dbReference type="InterPro" id="IPR046338">
    <property type="entry name" value="GAIN_dom_sf"/>
</dbReference>
<organism evidence="14 15">
    <name type="scientific">Ameiurus melas</name>
    <name type="common">Black bullhead</name>
    <name type="synonym">Silurus melas</name>
    <dbReference type="NCBI Taxonomy" id="219545"/>
    <lineage>
        <taxon>Eukaryota</taxon>
        <taxon>Metazoa</taxon>
        <taxon>Chordata</taxon>
        <taxon>Craniata</taxon>
        <taxon>Vertebrata</taxon>
        <taxon>Euteleostomi</taxon>
        <taxon>Actinopterygii</taxon>
        <taxon>Neopterygii</taxon>
        <taxon>Teleostei</taxon>
        <taxon>Ostariophysi</taxon>
        <taxon>Siluriformes</taxon>
        <taxon>Ictaluridae</taxon>
        <taxon>Ameiurus</taxon>
    </lineage>
</organism>
<keyword evidence="3" id="KW-1003">Cell membrane</keyword>
<protein>
    <recommendedName>
        <fullName evidence="16">Adhesion G protein-coupled receptor F5</fullName>
    </recommendedName>
</protein>
<feature type="transmembrane region" description="Helical" evidence="9">
    <location>
        <begin position="861"/>
        <end position="880"/>
    </location>
</feature>
<evidence type="ECO:0000256" key="1">
    <source>
        <dbReference type="ARBA" id="ARBA00004651"/>
    </source>
</evidence>
<evidence type="ECO:0000259" key="11">
    <source>
        <dbReference type="PROSITE" id="PS50221"/>
    </source>
</evidence>
<dbReference type="PRINTS" id="PR00249">
    <property type="entry name" value="GPCRSECRETIN"/>
</dbReference>
<feature type="domain" description="Ig-like" evidence="13">
    <location>
        <begin position="283"/>
        <end position="350"/>
    </location>
</feature>
<feature type="transmembrane region" description="Helical" evidence="9">
    <location>
        <begin position="821"/>
        <end position="841"/>
    </location>
</feature>
<dbReference type="SMART" id="SM00409">
    <property type="entry name" value="IG"/>
    <property type="match status" value="1"/>
</dbReference>
<sequence length="1107" mass="122737">MQTSCRGSWKVKPQSPTYSRRISVYFGSLDVGVKVRDDVTLPSDIHGHGRLNHLRQKRDTITYALEYIVVVEVNVSELVFMQQLKSFSLQLDNSTKISTVDITTVCQLNNTGYQCRCEDQYVWPCDKCMEYGQCNGTTKSSCYCINGIPNDGKFCQPLHDMSNGKTPKNMSLTIDEKFDIALTDPTSVKFQNYKSTLENAINDSYRNMSGYRLGSAKILRFRPGSIIVDFTITTTMNDLDFSSANSALSQVLTKEGFKVAENSFAYTEEYDLVQSPGKIYPLQDVQFNCAVPNDVKGNIQWRVGGVDPSLNPVKYNILNNTRTLKVINASAVDSGIYECITQNNSLRFIQWQRIVIQPYPNIQVNPDKVYKCDTVSIPLQCCAHSSYTVVWTKDSLAPLTPPGPGSGCIVYNYTVRKQDCEAGDKKVIFTCRLSDNSLSVFNYSSKNVSISTTLKAFTCTDSSFGVGIVNQIAFRHCNGNETGLQWAECKETGQWSIISNNCTLRAIQELTEIAEYLDIEEVPVFAANLSQIAMNNSDIITTVPVNLLKVVDLLSKLATISKTESFTVDKNVMMDFLKTVNVITSEKAQATWKSLNDGDASRNTCSVLLQAIENIGSSLSNDSFSIEMSYIRLVRNLSSFIHETFITNSTTQIRFPETSRVFPVTVIIFSALNVVLPVRNANSDSSQTQASIGDLAVIEGESAVNKVSLVFDVKNKSLGKAQCVFWNFSLLNGIGAWDSTGCELKPQSSQAERLTCECNHTTSFSILMSPPDFPDNDALTYITYIGVCISMGSLVLCLIIESLTWKSMSKTDTSYMRHVSTVNIALALLVADICFIIGAAIGKKGQKTPVGPCSTVTFFIHFFYLALFFWMLLSALLLLYRTVIVFSRMSRTMMMTIAFTVGYGAPLIIALVTVAATSGNGGYIQEEDTCWLNWNKTKAILAFVIPALVIVLINLLVLITIVYKIMMSGIGARIQRDEKHTIVMIARCVGILTPLFGLTWGFGIGTMVSSAFGIHLVFAILNSLQGFFILVFGTLLDKKIFGALLRRWRWTNMSSNLTGSTSEGTSASNRRGFYHVFPSRYGYNLSDAAYSSHVPSNITESFKFTDK</sequence>
<feature type="domain" description="G-protein coupled receptors family 2 profile 2" evidence="12">
    <location>
        <begin position="779"/>
        <end position="1037"/>
    </location>
</feature>
<evidence type="ECO:0000256" key="7">
    <source>
        <dbReference type="ARBA" id="ARBA00023157"/>
    </source>
</evidence>
<evidence type="ECO:0008006" key="16">
    <source>
        <dbReference type="Google" id="ProtNLM"/>
    </source>
</evidence>
<keyword evidence="15" id="KW-1185">Reference proteome</keyword>
<dbReference type="GO" id="GO:0007189">
    <property type="term" value="P:adenylate cyclase-activating G protein-coupled receptor signaling pathway"/>
    <property type="evidence" value="ECO:0007669"/>
    <property type="project" value="TreeGrafter"/>
</dbReference>
<dbReference type="Pfam" id="PF25387">
    <property type="entry name" value="ADGRF3_N"/>
    <property type="match status" value="1"/>
</dbReference>
<evidence type="ECO:0000256" key="8">
    <source>
        <dbReference type="ARBA" id="ARBA00023180"/>
    </source>
</evidence>
<evidence type="ECO:0000256" key="4">
    <source>
        <dbReference type="ARBA" id="ARBA00022692"/>
    </source>
</evidence>
<dbReference type="InterPro" id="IPR057400">
    <property type="entry name" value="ADGRF3/5_N"/>
</dbReference>
<dbReference type="InterPro" id="IPR000082">
    <property type="entry name" value="SEA_dom"/>
</dbReference>
<dbReference type="InterPro" id="IPR000203">
    <property type="entry name" value="GPS"/>
</dbReference>
<dbReference type="InterPro" id="IPR057244">
    <property type="entry name" value="GAIN_B"/>
</dbReference>
<evidence type="ECO:0000256" key="5">
    <source>
        <dbReference type="ARBA" id="ARBA00022989"/>
    </source>
</evidence>
<evidence type="ECO:0000313" key="15">
    <source>
        <dbReference type="Proteomes" id="UP000593565"/>
    </source>
</evidence>
<dbReference type="InterPro" id="IPR051587">
    <property type="entry name" value="Adhesion_GPCR"/>
</dbReference>
<dbReference type="InterPro" id="IPR003599">
    <property type="entry name" value="Ig_sub"/>
</dbReference>
<dbReference type="PROSITE" id="PS50835">
    <property type="entry name" value="IG_LIKE"/>
    <property type="match status" value="1"/>
</dbReference>
<dbReference type="Gene3D" id="1.20.1070.10">
    <property type="entry name" value="Rhodopsin 7-helix transmembrane proteins"/>
    <property type="match status" value="1"/>
</dbReference>
<dbReference type="Gene3D" id="2.60.220.50">
    <property type="match status" value="1"/>
</dbReference>
<dbReference type="SUPFAM" id="SSF82671">
    <property type="entry name" value="SEA domain"/>
    <property type="match status" value="1"/>
</dbReference>
<dbReference type="Pfam" id="PF16489">
    <property type="entry name" value="GAIN"/>
    <property type="match status" value="1"/>
</dbReference>
<keyword evidence="7" id="KW-1015">Disulfide bond</keyword>
<dbReference type="InterPro" id="IPR036364">
    <property type="entry name" value="SEA_dom_sf"/>
</dbReference>
<feature type="transmembrane region" description="Helical" evidence="9">
    <location>
        <begin position="1014"/>
        <end position="1036"/>
    </location>
</feature>
<dbReference type="Gene3D" id="2.60.40.10">
    <property type="entry name" value="Immunoglobulins"/>
    <property type="match status" value="1"/>
</dbReference>
<dbReference type="PANTHER" id="PTHR45813">
    <property type="entry name" value="IG-LIKE DOMAIN-CONTAINING PROTEIN"/>
    <property type="match status" value="1"/>
</dbReference>
<dbReference type="InterPro" id="IPR013783">
    <property type="entry name" value="Ig-like_fold"/>
</dbReference>
<evidence type="ECO:0000256" key="3">
    <source>
        <dbReference type="ARBA" id="ARBA00022475"/>
    </source>
</evidence>
<dbReference type="InterPro" id="IPR036179">
    <property type="entry name" value="Ig-like_dom_sf"/>
</dbReference>
<dbReference type="SUPFAM" id="SSF81321">
    <property type="entry name" value="Family A G protein-coupled receptor-like"/>
    <property type="match status" value="1"/>
</dbReference>
<dbReference type="SMART" id="SM00303">
    <property type="entry name" value="GPS"/>
    <property type="match status" value="1"/>
</dbReference>
<feature type="domain" description="SEA" evidence="10">
    <location>
        <begin position="162"/>
        <end position="284"/>
    </location>
</feature>
<evidence type="ECO:0000259" key="10">
    <source>
        <dbReference type="PROSITE" id="PS50024"/>
    </source>
</evidence>
<accession>A0A7J6AHL8</accession>
<feature type="transmembrane region" description="Helical" evidence="9">
    <location>
        <begin position="778"/>
        <end position="800"/>
    </location>
</feature>
<dbReference type="InterPro" id="IPR032471">
    <property type="entry name" value="AGRL2-4_GAIN_subdom_A"/>
</dbReference>
<dbReference type="PANTHER" id="PTHR45813:SF4">
    <property type="entry name" value="ADHESION G PROTEIN-COUPLED RECEPTOR F5"/>
    <property type="match status" value="1"/>
</dbReference>
<dbReference type="InterPro" id="IPR007110">
    <property type="entry name" value="Ig-like_dom"/>
</dbReference>
<dbReference type="Pfam" id="PF01825">
    <property type="entry name" value="GPS"/>
    <property type="match status" value="1"/>
</dbReference>
<evidence type="ECO:0000259" key="13">
    <source>
        <dbReference type="PROSITE" id="PS50835"/>
    </source>
</evidence>
<dbReference type="FunFam" id="1.20.1070.10:FF:000058">
    <property type="entry name" value="Adhesion G protein-coupled receptor F5"/>
    <property type="match status" value="1"/>
</dbReference>
<dbReference type="Proteomes" id="UP000593565">
    <property type="component" value="Unassembled WGS sequence"/>
</dbReference>
<gene>
    <name evidence="14" type="ORF">AMELA_G00151530</name>
</gene>
<reference evidence="14 15" key="1">
    <citation type="submission" date="2020-02" db="EMBL/GenBank/DDBJ databases">
        <title>A chromosome-scale genome assembly of the black bullhead catfish (Ameiurus melas).</title>
        <authorList>
            <person name="Wen M."/>
            <person name="Zham M."/>
            <person name="Cabau C."/>
            <person name="Klopp C."/>
            <person name="Donnadieu C."/>
            <person name="Roques C."/>
            <person name="Bouchez O."/>
            <person name="Lampietro C."/>
            <person name="Jouanno E."/>
            <person name="Herpin A."/>
            <person name="Louis A."/>
            <person name="Berthelot C."/>
            <person name="Parey E."/>
            <person name="Roest-Crollius H."/>
            <person name="Braasch I."/>
            <person name="Postlethwait J."/>
            <person name="Robinson-Rechavi M."/>
            <person name="Echchiki A."/>
            <person name="Begum T."/>
            <person name="Montfort J."/>
            <person name="Schartl M."/>
            <person name="Bobe J."/>
            <person name="Guiguen Y."/>
        </authorList>
    </citation>
    <scope>NUCLEOTIDE SEQUENCE [LARGE SCALE GENOMIC DNA]</scope>
    <source>
        <strain evidence="14">M_S1</strain>
        <tissue evidence="14">Blood</tissue>
    </source>
</reference>
<name>A0A7J6AHL8_AMEME</name>
<comment type="similarity">
    <text evidence="2">Belongs to the G-protein coupled receptor 2 family. Adhesion G-protein coupled receptor (ADGR) subfamily.</text>
</comment>
<dbReference type="PROSITE" id="PS50024">
    <property type="entry name" value="SEA"/>
    <property type="match status" value="1"/>
</dbReference>
<feature type="domain" description="GAIN-B" evidence="11">
    <location>
        <begin position="624"/>
        <end position="774"/>
    </location>
</feature>
<evidence type="ECO:0000256" key="6">
    <source>
        <dbReference type="ARBA" id="ARBA00023136"/>
    </source>
</evidence>